<comment type="caution">
    <text evidence="5">The sequence shown here is derived from an EMBL/GenBank/DDBJ whole genome shotgun (WGS) entry which is preliminary data.</text>
</comment>
<feature type="domain" description="Aromatic amino acid beta-eliminating lyase/threonine aldolase" evidence="4">
    <location>
        <begin position="29"/>
        <end position="286"/>
    </location>
</feature>
<organism evidence="5 6">
    <name type="scientific">Sphingobacterium corticis</name>
    <dbReference type="NCBI Taxonomy" id="1812823"/>
    <lineage>
        <taxon>Bacteria</taxon>
        <taxon>Pseudomonadati</taxon>
        <taxon>Bacteroidota</taxon>
        <taxon>Sphingobacteriia</taxon>
        <taxon>Sphingobacteriales</taxon>
        <taxon>Sphingobacteriaceae</taxon>
        <taxon>Sphingobacterium</taxon>
    </lineage>
</organism>
<comment type="similarity">
    <text evidence="2">Belongs to the threonine aldolase family.</text>
</comment>
<gene>
    <name evidence="5" type="ORF">ACFSQ3_09260</name>
</gene>
<keyword evidence="6" id="KW-1185">Reference proteome</keyword>
<dbReference type="Proteomes" id="UP001597393">
    <property type="component" value="Unassembled WGS sequence"/>
</dbReference>
<dbReference type="PANTHER" id="PTHR48097">
    <property type="entry name" value="L-THREONINE ALDOLASE-RELATED"/>
    <property type="match status" value="1"/>
</dbReference>
<dbReference type="InterPro" id="IPR015424">
    <property type="entry name" value="PyrdxlP-dep_Trfase"/>
</dbReference>
<evidence type="ECO:0000259" key="4">
    <source>
        <dbReference type="Pfam" id="PF01212"/>
    </source>
</evidence>
<evidence type="ECO:0000256" key="2">
    <source>
        <dbReference type="ARBA" id="ARBA00006966"/>
    </source>
</evidence>
<dbReference type="InterPro" id="IPR015422">
    <property type="entry name" value="PyrdxlP-dep_Trfase_small"/>
</dbReference>
<reference evidence="6" key="1">
    <citation type="journal article" date="2019" name="Int. J. Syst. Evol. Microbiol.">
        <title>The Global Catalogue of Microorganisms (GCM) 10K type strain sequencing project: providing services to taxonomists for standard genome sequencing and annotation.</title>
        <authorList>
            <consortium name="The Broad Institute Genomics Platform"/>
            <consortium name="The Broad Institute Genome Sequencing Center for Infectious Disease"/>
            <person name="Wu L."/>
            <person name="Ma J."/>
        </authorList>
    </citation>
    <scope>NUCLEOTIDE SEQUENCE [LARGE SCALE GENOMIC DNA]</scope>
    <source>
        <strain evidence="6">KCTC 42248</strain>
    </source>
</reference>
<dbReference type="Gene3D" id="3.40.640.10">
    <property type="entry name" value="Type I PLP-dependent aspartate aminotransferase-like (Major domain)"/>
    <property type="match status" value="1"/>
</dbReference>
<sequence>MYNFKNDYAEGAHPTILQRLLETNLIQQNGYGEDEYCKLAKSAIKERLNNQFAEIYFVSGGTQANLLVISSLLRPHEAVISASSGHIFTNEAGAIESVGHKVISVSTNNGKITPSDIERTLQAYQLKPHVVKPRLVYISNTTEVGTFYNKKELQDLYAQCKANNLLLFLDGARLGHALMAPGSDLLLEDVSRFTDVFYIGATKNGGLLGEAVIFNHREVGTDFPYIMKQKGALLAKGRVLGVQFLCLFEGELYLKLAQHANLMAAKIAEAIQQQGYSFLADVASNQLFPILPNALIVELEKKYEFYVWQKIDDEKSVVRLITSWATDPKIVDALVQDIQAGSNSF</sequence>
<comment type="cofactor">
    <cofactor evidence="1">
        <name>pyridoxal 5'-phosphate</name>
        <dbReference type="ChEBI" id="CHEBI:597326"/>
    </cofactor>
</comment>
<evidence type="ECO:0000256" key="3">
    <source>
        <dbReference type="ARBA" id="ARBA00022898"/>
    </source>
</evidence>
<dbReference type="RefSeq" id="WP_380869267.1">
    <property type="nucleotide sequence ID" value="NZ_JBHUMA010000006.1"/>
</dbReference>
<dbReference type="InterPro" id="IPR015421">
    <property type="entry name" value="PyrdxlP-dep_Trfase_major"/>
</dbReference>
<keyword evidence="3" id="KW-0663">Pyridoxal phosphate</keyword>
<dbReference type="SUPFAM" id="SSF53383">
    <property type="entry name" value="PLP-dependent transferases"/>
    <property type="match status" value="1"/>
</dbReference>
<dbReference type="Gene3D" id="3.90.1150.10">
    <property type="entry name" value="Aspartate Aminotransferase, domain 1"/>
    <property type="match status" value="1"/>
</dbReference>
<dbReference type="EMBL" id="JBHUMA010000006">
    <property type="protein sequence ID" value="MFD2599141.1"/>
    <property type="molecule type" value="Genomic_DNA"/>
</dbReference>
<dbReference type="InterPro" id="IPR001597">
    <property type="entry name" value="ArAA_b-elim_lyase/Thr_aldolase"/>
</dbReference>
<name>A0ABW5NKA0_9SPHI</name>
<accession>A0ABW5NKA0</accession>
<protein>
    <submittedName>
        <fullName evidence="5">Threonine aldolase family protein</fullName>
    </submittedName>
</protein>
<dbReference type="Pfam" id="PF01212">
    <property type="entry name" value="Beta_elim_lyase"/>
    <property type="match status" value="1"/>
</dbReference>
<proteinExistence type="inferred from homology"/>
<evidence type="ECO:0000313" key="6">
    <source>
        <dbReference type="Proteomes" id="UP001597393"/>
    </source>
</evidence>
<evidence type="ECO:0000256" key="1">
    <source>
        <dbReference type="ARBA" id="ARBA00001933"/>
    </source>
</evidence>
<evidence type="ECO:0000313" key="5">
    <source>
        <dbReference type="EMBL" id="MFD2599141.1"/>
    </source>
</evidence>
<dbReference type="PANTHER" id="PTHR48097:SF5">
    <property type="entry name" value="LOW SPECIFICITY L-THREONINE ALDOLASE"/>
    <property type="match status" value="1"/>
</dbReference>